<dbReference type="GO" id="GO:0009279">
    <property type="term" value="C:cell outer membrane"/>
    <property type="evidence" value="ECO:0007669"/>
    <property type="project" value="UniProtKB-SubCell"/>
</dbReference>
<dbReference type="OrthoDB" id="5360144at2"/>
<feature type="domain" description="OmpA-like" evidence="7">
    <location>
        <begin position="142"/>
        <end position="270"/>
    </location>
</feature>
<feature type="chain" id="PRO_5003680754" evidence="6">
    <location>
        <begin position="26"/>
        <end position="276"/>
    </location>
</feature>
<dbReference type="PROSITE" id="PS01068">
    <property type="entry name" value="OMPA_1"/>
    <property type="match status" value="1"/>
</dbReference>
<keyword evidence="9" id="KW-1185">Reference proteome</keyword>
<dbReference type="PROSITE" id="PS51123">
    <property type="entry name" value="OMPA_2"/>
    <property type="match status" value="1"/>
</dbReference>
<evidence type="ECO:0000313" key="8">
    <source>
        <dbReference type="EMBL" id="AFK64671.1"/>
    </source>
</evidence>
<name>I3UI33_ADVKW</name>
<geneLocation type="plasmid" evidence="8 9">
    <name>pWTk445</name>
</geneLocation>
<dbReference type="SUPFAM" id="SSF103088">
    <property type="entry name" value="OmpA-like"/>
    <property type="match status" value="1"/>
</dbReference>
<evidence type="ECO:0000256" key="5">
    <source>
        <dbReference type="PROSITE-ProRule" id="PRU00473"/>
    </source>
</evidence>
<dbReference type="InterPro" id="IPR006665">
    <property type="entry name" value="OmpA-like"/>
</dbReference>
<keyword evidence="2 6" id="KW-0732">Signal</keyword>
<dbReference type="InterPro" id="IPR036737">
    <property type="entry name" value="OmpA-like_sf"/>
</dbReference>
<protein>
    <submittedName>
        <fullName evidence="8">OmpA/MotB domain protein</fullName>
    </submittedName>
</protein>
<dbReference type="CDD" id="cd07185">
    <property type="entry name" value="OmpA_C-like"/>
    <property type="match status" value="1"/>
</dbReference>
<evidence type="ECO:0000259" key="7">
    <source>
        <dbReference type="PROSITE" id="PS51123"/>
    </source>
</evidence>
<evidence type="ECO:0000313" key="9">
    <source>
        <dbReference type="Proteomes" id="UP000005267"/>
    </source>
</evidence>
<dbReference type="Gene3D" id="3.30.1450.10">
    <property type="match status" value="1"/>
</dbReference>
<dbReference type="Proteomes" id="UP000005267">
    <property type="component" value="Plasmid pWTk445"/>
</dbReference>
<dbReference type="KEGG" id="aka:TKWG_25829"/>
<proteinExistence type="predicted"/>
<sequence>MNKKLIGVAMLTAALLIGGCSSTLSQVSGEGTTEEPIFPNPDKVTFNNDQGTFPNIESLRTVKAGMTKDQLYYLLGRPHFQEGLFGVREWDYLFHFHRMSNGKNEVVTCQFKVLFDKHYVAQSFFMRPVGEPNELCSLDKPAKVQQFNLEADGLFDFDKSGVRDLKPKGIEKLQNLAKELAQNDNIRSIDIVGYTDPLGGVIYNQRLSARRAHTVMQYLGSLGVPMDLMEASGAGPTSEFAQCDRSMPRESLIACFEPNRRVTVGVKRLGADTMAQ</sequence>
<evidence type="ECO:0000256" key="2">
    <source>
        <dbReference type="ARBA" id="ARBA00022729"/>
    </source>
</evidence>
<comment type="subcellular location">
    <subcellularLocation>
        <location evidence="1">Cell outer membrane</location>
    </subcellularLocation>
</comment>
<evidence type="ECO:0000256" key="4">
    <source>
        <dbReference type="ARBA" id="ARBA00023237"/>
    </source>
</evidence>
<dbReference type="Pfam" id="PF00691">
    <property type="entry name" value="OmpA"/>
    <property type="match status" value="1"/>
</dbReference>
<dbReference type="EMBL" id="CP003556">
    <property type="protein sequence ID" value="AFK64671.1"/>
    <property type="molecule type" value="Genomic_DNA"/>
</dbReference>
<gene>
    <name evidence="8" type="ordered locus">TKWG_25829</name>
</gene>
<dbReference type="PANTHER" id="PTHR30329">
    <property type="entry name" value="STATOR ELEMENT OF FLAGELLAR MOTOR COMPLEX"/>
    <property type="match status" value="1"/>
</dbReference>
<keyword evidence="4" id="KW-0998">Cell outer membrane</keyword>
<dbReference type="PROSITE" id="PS51257">
    <property type="entry name" value="PROKAR_LIPOPROTEIN"/>
    <property type="match status" value="1"/>
</dbReference>
<reference evidence="8 9" key="1">
    <citation type="journal article" date="2011" name="J. Bacteriol.">
        <title>Whole-genome shotgun sequencing of the sulfur-oxidizing chemoautotroph Tetrathiobacter kashmirensis.</title>
        <authorList>
            <person name="Ghosh W."/>
            <person name="George A."/>
            <person name="Agarwal A."/>
            <person name="Raj P."/>
            <person name="Alam M."/>
            <person name="Pyne P."/>
            <person name="Das Gupta S.K."/>
        </authorList>
    </citation>
    <scope>NUCLEOTIDE SEQUENCE [LARGE SCALE GENOMIC DNA]</scope>
    <source>
        <strain evidence="8 9">WT001</strain>
        <plasmid evidence="8">pWTk445</plasmid>
    </source>
</reference>
<dbReference type="Pfam" id="PF04355">
    <property type="entry name" value="BamE"/>
    <property type="match status" value="1"/>
</dbReference>
<dbReference type="InterPro" id="IPR037873">
    <property type="entry name" value="BamE-like"/>
</dbReference>
<dbReference type="Gene3D" id="3.30.1330.60">
    <property type="entry name" value="OmpA-like domain"/>
    <property type="match status" value="1"/>
</dbReference>
<reference evidence="9" key="2">
    <citation type="journal article" date="2013" name="PLoS ONE">
        <title>Genome implosion elicits host-confinement in Alcaligenaceae: evidence from the comparative genomics of Tetrathiobacter kashmirensis, a pathogen in the making.</title>
        <authorList>
            <person name="Ghosh W."/>
            <person name="Alam M."/>
            <person name="Roy C."/>
            <person name="Pyne P."/>
            <person name="George A."/>
            <person name="Chakraborty R."/>
            <person name="Majumder S."/>
            <person name="Agarwal A."/>
            <person name="Chakraborty S."/>
            <person name="Majumdar S."/>
            <person name="Gupta S.K."/>
        </authorList>
    </citation>
    <scope>NUCLEOTIDE SEQUENCE [LARGE SCALE GENOMIC DNA]</scope>
    <source>
        <strain evidence="9">WT001</strain>
    </source>
</reference>
<feature type="signal peptide" evidence="6">
    <location>
        <begin position="1"/>
        <end position="25"/>
    </location>
</feature>
<evidence type="ECO:0000256" key="6">
    <source>
        <dbReference type="SAM" id="SignalP"/>
    </source>
</evidence>
<dbReference type="PANTHER" id="PTHR30329:SF21">
    <property type="entry name" value="LIPOPROTEIN YIAD-RELATED"/>
    <property type="match status" value="1"/>
</dbReference>
<keyword evidence="3 5" id="KW-0472">Membrane</keyword>
<evidence type="ECO:0000256" key="3">
    <source>
        <dbReference type="ARBA" id="ARBA00023136"/>
    </source>
</evidence>
<organism evidence="8 9">
    <name type="scientific">Advenella kashmirensis (strain DSM 17095 / LMG 22695 / WT001)</name>
    <name type="common">Tetrathiobacter kashmirensis</name>
    <dbReference type="NCBI Taxonomy" id="1036672"/>
    <lineage>
        <taxon>Bacteria</taxon>
        <taxon>Pseudomonadati</taxon>
        <taxon>Pseudomonadota</taxon>
        <taxon>Betaproteobacteria</taxon>
        <taxon>Burkholderiales</taxon>
        <taxon>Alcaligenaceae</taxon>
    </lineage>
</organism>
<dbReference type="InterPro" id="IPR050330">
    <property type="entry name" value="Bact_OuterMem_StrucFunc"/>
</dbReference>
<evidence type="ECO:0000256" key="1">
    <source>
        <dbReference type="ARBA" id="ARBA00004442"/>
    </source>
</evidence>
<dbReference type="AlphaFoldDB" id="I3UI33"/>
<accession>I3UI33</accession>
<dbReference type="InterPro" id="IPR007450">
    <property type="entry name" value="BamE_dom"/>
</dbReference>
<dbReference type="InterPro" id="IPR006690">
    <property type="entry name" value="OMPA-like_CS"/>
</dbReference>
<dbReference type="PRINTS" id="PR01021">
    <property type="entry name" value="OMPADOMAIN"/>
</dbReference>
<dbReference type="HOGENOM" id="CLU_016890_11_0_4"/>
<keyword evidence="8" id="KW-0614">Plasmid</keyword>
<dbReference type="InterPro" id="IPR006664">
    <property type="entry name" value="OMP_bac"/>
</dbReference>